<comment type="caution">
    <text evidence="2">The sequence shown here is derived from an EMBL/GenBank/DDBJ whole genome shotgun (WGS) entry which is preliminary data.</text>
</comment>
<dbReference type="Gene3D" id="2.30.30.40">
    <property type="entry name" value="SH3 Domains"/>
    <property type="match status" value="1"/>
</dbReference>
<keyword evidence="3" id="KW-1185">Reference proteome</keyword>
<dbReference type="Pfam" id="PF01584">
    <property type="entry name" value="CheW"/>
    <property type="match status" value="1"/>
</dbReference>
<accession>A0A511MUV4</accession>
<proteinExistence type="predicted"/>
<dbReference type="SMART" id="SM00260">
    <property type="entry name" value="CheW"/>
    <property type="match status" value="1"/>
</dbReference>
<organism evidence="2 3">
    <name type="scientific">Deinococcus cellulosilyticus (strain DSM 18568 / NBRC 106333 / KACC 11606 / 5516J-15)</name>
    <dbReference type="NCBI Taxonomy" id="1223518"/>
    <lineage>
        <taxon>Bacteria</taxon>
        <taxon>Thermotogati</taxon>
        <taxon>Deinococcota</taxon>
        <taxon>Deinococci</taxon>
        <taxon>Deinococcales</taxon>
        <taxon>Deinococcaceae</taxon>
        <taxon>Deinococcus</taxon>
    </lineage>
</organism>
<dbReference type="Proteomes" id="UP000321306">
    <property type="component" value="Unassembled WGS sequence"/>
</dbReference>
<dbReference type="AlphaFoldDB" id="A0A511MUV4"/>
<feature type="domain" description="CheW-like" evidence="1">
    <location>
        <begin position="2"/>
        <end position="139"/>
    </location>
</feature>
<reference evidence="2 3" key="1">
    <citation type="submission" date="2019-07" db="EMBL/GenBank/DDBJ databases">
        <title>Whole genome shotgun sequence of Deinococcus cellulosilyticus NBRC 106333.</title>
        <authorList>
            <person name="Hosoyama A."/>
            <person name="Uohara A."/>
            <person name="Ohji S."/>
            <person name="Ichikawa N."/>
        </authorList>
    </citation>
    <scope>NUCLEOTIDE SEQUENCE [LARGE SCALE GENOMIC DNA]</scope>
    <source>
        <strain evidence="2 3">NBRC 106333</strain>
    </source>
</reference>
<dbReference type="GO" id="GO:0007165">
    <property type="term" value="P:signal transduction"/>
    <property type="evidence" value="ECO:0007669"/>
    <property type="project" value="InterPro"/>
</dbReference>
<sequence>MSLGVLHLSIHDTSYMVPLQQVLRVLRMAWFTGIPPAPGAPHVVGVLNISGVLHPVVSARKQLGFPDVTPLPEQRLLLLRGKPDFLLWVDDIYGFLEVPMTDFKPIRYTPQSPVEAVIRTQQGSTSVLRPEFFQPPALWEGI</sequence>
<dbReference type="PROSITE" id="PS50851">
    <property type="entry name" value="CHEW"/>
    <property type="match status" value="1"/>
</dbReference>
<dbReference type="OrthoDB" id="9794382at2"/>
<protein>
    <recommendedName>
        <fullName evidence="1">CheW-like domain-containing protein</fullName>
    </recommendedName>
</protein>
<evidence type="ECO:0000259" key="1">
    <source>
        <dbReference type="PROSITE" id="PS50851"/>
    </source>
</evidence>
<gene>
    <name evidence="2" type="ORF">DC3_00150</name>
</gene>
<dbReference type="EMBL" id="BJXB01000001">
    <property type="protein sequence ID" value="GEM44380.1"/>
    <property type="molecule type" value="Genomic_DNA"/>
</dbReference>
<dbReference type="Gene3D" id="2.40.50.180">
    <property type="entry name" value="CheA-289, Domain 4"/>
    <property type="match status" value="1"/>
</dbReference>
<dbReference type="InterPro" id="IPR036061">
    <property type="entry name" value="CheW-like_dom_sf"/>
</dbReference>
<name>A0A511MUV4_DEIC1</name>
<evidence type="ECO:0000313" key="3">
    <source>
        <dbReference type="Proteomes" id="UP000321306"/>
    </source>
</evidence>
<evidence type="ECO:0000313" key="2">
    <source>
        <dbReference type="EMBL" id="GEM44380.1"/>
    </source>
</evidence>
<dbReference type="SUPFAM" id="SSF50341">
    <property type="entry name" value="CheW-like"/>
    <property type="match status" value="1"/>
</dbReference>
<dbReference type="RefSeq" id="WP_146881547.1">
    <property type="nucleotide sequence ID" value="NZ_BJXB01000001.1"/>
</dbReference>
<dbReference type="GO" id="GO:0006935">
    <property type="term" value="P:chemotaxis"/>
    <property type="evidence" value="ECO:0007669"/>
    <property type="project" value="InterPro"/>
</dbReference>
<dbReference type="InterPro" id="IPR002545">
    <property type="entry name" value="CheW-lke_dom"/>
</dbReference>